<sequence>MHLPLQPRQHRLSALGVNSSPHAASPATHLLLLTALPRALLGQASGSPWRLYPALLSLRPSVCTSKMVRPCAMAAPCLQRYSSALLLRLLLCPCLLVFSPLCSPLHGSLCTSWANSHLQPPSSSGATFSLLSQVVDSPFHASSSGGPSGPSLVQLLPP</sequence>
<reference evidence="1" key="1">
    <citation type="submission" date="2021-01" db="EMBL/GenBank/DDBJ databases">
        <title>Adiantum capillus-veneris genome.</title>
        <authorList>
            <person name="Fang Y."/>
            <person name="Liao Q."/>
        </authorList>
    </citation>
    <scope>NUCLEOTIDE SEQUENCE</scope>
    <source>
        <strain evidence="1">H3</strain>
        <tissue evidence="1">Leaf</tissue>
    </source>
</reference>
<proteinExistence type="predicted"/>
<dbReference type="Proteomes" id="UP000886520">
    <property type="component" value="Chromosome 15"/>
</dbReference>
<name>A0A9D4UL38_ADICA</name>
<evidence type="ECO:0000313" key="1">
    <source>
        <dbReference type="EMBL" id="KAI5069830.1"/>
    </source>
</evidence>
<feature type="non-terminal residue" evidence="1">
    <location>
        <position position="158"/>
    </location>
</feature>
<protein>
    <submittedName>
        <fullName evidence="1">Uncharacterized protein</fullName>
    </submittedName>
</protein>
<evidence type="ECO:0000313" key="2">
    <source>
        <dbReference type="Proteomes" id="UP000886520"/>
    </source>
</evidence>
<keyword evidence="2" id="KW-1185">Reference proteome</keyword>
<accession>A0A9D4UL38</accession>
<organism evidence="1 2">
    <name type="scientific">Adiantum capillus-veneris</name>
    <name type="common">Maidenhair fern</name>
    <dbReference type="NCBI Taxonomy" id="13818"/>
    <lineage>
        <taxon>Eukaryota</taxon>
        <taxon>Viridiplantae</taxon>
        <taxon>Streptophyta</taxon>
        <taxon>Embryophyta</taxon>
        <taxon>Tracheophyta</taxon>
        <taxon>Polypodiopsida</taxon>
        <taxon>Polypodiidae</taxon>
        <taxon>Polypodiales</taxon>
        <taxon>Pteridineae</taxon>
        <taxon>Pteridaceae</taxon>
        <taxon>Vittarioideae</taxon>
        <taxon>Adiantum</taxon>
    </lineage>
</organism>
<dbReference type="EMBL" id="JABFUD020000015">
    <property type="protein sequence ID" value="KAI5069830.1"/>
    <property type="molecule type" value="Genomic_DNA"/>
</dbReference>
<dbReference type="AlphaFoldDB" id="A0A9D4UL38"/>
<comment type="caution">
    <text evidence="1">The sequence shown here is derived from an EMBL/GenBank/DDBJ whole genome shotgun (WGS) entry which is preliminary data.</text>
</comment>
<gene>
    <name evidence="1" type="ORF">GOP47_0016131</name>
</gene>